<feature type="compositionally biased region" description="Basic and acidic residues" evidence="1">
    <location>
        <begin position="439"/>
        <end position="449"/>
    </location>
</feature>
<feature type="region of interest" description="Disordered" evidence="1">
    <location>
        <begin position="482"/>
        <end position="579"/>
    </location>
</feature>
<dbReference type="EMBL" id="NWUJ01000002">
    <property type="protein sequence ID" value="PFH37644.1"/>
    <property type="molecule type" value="Genomic_DNA"/>
</dbReference>
<feature type="compositionally biased region" description="Polar residues" evidence="1">
    <location>
        <begin position="217"/>
        <end position="231"/>
    </location>
</feature>
<feature type="region of interest" description="Disordered" evidence="1">
    <location>
        <begin position="1"/>
        <end position="83"/>
    </location>
</feature>
<keyword evidence="3" id="KW-1185">Reference proteome</keyword>
<comment type="caution">
    <text evidence="2">The sequence shown here is derived from an EMBL/GenBank/DDBJ whole genome shotgun (WGS) entry which is preliminary data.</text>
</comment>
<feature type="region of interest" description="Disordered" evidence="1">
    <location>
        <begin position="186"/>
        <end position="284"/>
    </location>
</feature>
<feature type="compositionally biased region" description="Polar residues" evidence="1">
    <location>
        <begin position="272"/>
        <end position="281"/>
    </location>
</feature>
<gene>
    <name evidence="2" type="ORF">BESB_041020</name>
</gene>
<evidence type="ECO:0000256" key="1">
    <source>
        <dbReference type="SAM" id="MobiDB-lite"/>
    </source>
</evidence>
<reference evidence="2 3" key="1">
    <citation type="submission" date="2017-09" db="EMBL/GenBank/DDBJ databases">
        <title>Genome sequencing of Besnoitia besnoiti strain Bb-Ger1.</title>
        <authorList>
            <person name="Schares G."/>
            <person name="Venepally P."/>
            <person name="Lorenzi H.A."/>
        </authorList>
    </citation>
    <scope>NUCLEOTIDE SEQUENCE [LARGE SCALE GENOMIC DNA]</scope>
    <source>
        <strain evidence="2 3">Bb-Ger1</strain>
    </source>
</reference>
<accession>A0A2A9MKB0</accession>
<sequence length="615" mass="64443">MHLSDDSGAPAQEGGGAALSPRALAPPAPAGLEADALASQRARDEALSKAKLEREERDERDEEDHQEVKSEPADEPDDRPHQELQVTADYTLISRGLVNMSHVQLEASRAPEELPAPEVGDWVESKAAHQDAQIFRAKVVERRRCPHNIWIFRLRSPDMASTYVEPLKHVRKDSVWSLAREMDLARGRKTRRVSQQPRRTSSTPTAAGCSQGRHASARTSCSPSRVSTTDEAPSAVAAETHSVSAEASVSAQASTARDPSLAPAGNGKDADASTSAWTQPQVRRLSEPGIAEEARLAPALLGASLFAAEADAEFASRAEDRRRKTTGADGVERGGTHTPLASVCAGPSFLLPAAAAAANEADGAAARRSEGSPSSRLALPRRSLPAYYHLEKILKRTNLALPPPQLSSAALGTTCVRSPTARKSDYGGAVSSSASPTDASKKSLERRADATQGDAAGSHQPRKLSLDACRAPLRAGAGVKADGAEAEAADIRDASPVSSSSKKCRVMSAQAPAERLAPPSAPRGGHTPDDGETASESHKKSPLHATTKEAEASLAPSLLEQKARDEKTGKSAFGGANGAPLGLACAPVSPFKRGKAPLPISGMLASFYAADAEGR</sequence>
<feature type="compositionally biased region" description="Low complexity" evidence="1">
    <location>
        <begin position="234"/>
        <end position="256"/>
    </location>
</feature>
<proteinExistence type="predicted"/>
<feature type="compositionally biased region" description="Basic and acidic residues" evidence="1">
    <location>
        <begin position="41"/>
        <end position="57"/>
    </location>
</feature>
<dbReference type="OrthoDB" id="333759at2759"/>
<feature type="region of interest" description="Disordered" evidence="1">
    <location>
        <begin position="419"/>
        <end position="464"/>
    </location>
</feature>
<evidence type="ECO:0000313" key="2">
    <source>
        <dbReference type="EMBL" id="PFH37644.1"/>
    </source>
</evidence>
<name>A0A2A9MKB0_BESBE</name>
<feature type="compositionally biased region" description="Polar residues" evidence="1">
    <location>
        <begin position="193"/>
        <end position="205"/>
    </location>
</feature>
<dbReference type="KEGG" id="bbes:BESB_041020"/>
<dbReference type="VEuPathDB" id="ToxoDB:BESB_041020"/>
<evidence type="ECO:0000313" key="3">
    <source>
        <dbReference type="Proteomes" id="UP000224006"/>
    </source>
</evidence>
<organism evidence="2 3">
    <name type="scientific">Besnoitia besnoiti</name>
    <name type="common">Apicomplexan protozoan</name>
    <dbReference type="NCBI Taxonomy" id="94643"/>
    <lineage>
        <taxon>Eukaryota</taxon>
        <taxon>Sar</taxon>
        <taxon>Alveolata</taxon>
        <taxon>Apicomplexa</taxon>
        <taxon>Conoidasida</taxon>
        <taxon>Coccidia</taxon>
        <taxon>Eucoccidiorida</taxon>
        <taxon>Eimeriorina</taxon>
        <taxon>Sarcocystidae</taxon>
        <taxon>Besnoitia</taxon>
    </lineage>
</organism>
<dbReference type="Proteomes" id="UP000224006">
    <property type="component" value="Chromosome II"/>
</dbReference>
<feature type="compositionally biased region" description="Basic and acidic residues" evidence="1">
    <location>
        <begin position="66"/>
        <end position="82"/>
    </location>
</feature>
<feature type="region of interest" description="Disordered" evidence="1">
    <location>
        <begin position="313"/>
        <end position="339"/>
    </location>
</feature>
<dbReference type="AlphaFoldDB" id="A0A2A9MKB0"/>
<protein>
    <submittedName>
        <fullName evidence="2">Uncharacterized protein</fullName>
    </submittedName>
</protein>
<dbReference type="GeneID" id="40309083"/>
<dbReference type="RefSeq" id="XP_029221653.1">
    <property type="nucleotide sequence ID" value="XM_029362688.1"/>
</dbReference>